<accession>A0ACB8D9W7</accession>
<dbReference type="EMBL" id="CM023471">
    <property type="protein sequence ID" value="KAH7964896.1"/>
    <property type="molecule type" value="Genomic_DNA"/>
</dbReference>
<sequence length="716" mass="82468">MWSTRERPTRSTECILEERTPSARHFLFVACMSTVSGVLACAVPLAVYRSLQRCEDHEGVSLYADMRRSVDPSVSPCEDFHRHVCGRWKHLRTPVQLYEQRIRTVLRNVFLLRHSGNRQRTARDKANRLFFRCVSSKASENSLRSFLRRLRLAWPAKVDLVSRLDILDTIIGSSLDYGVPALWTFTIGRHPTLPHQSIIHVYLDPSVLDWMAQLRLLARRRKLRVYLRRCAEIIGGTGQSYQEMIQLVLRAHVAASRDVRTLSDIPDPLYVNFSDVDMRVAVNRHLPDSSQLWPEDTMLISHVQLFRRFLETFTESAEVRTWAQLYVGAYLVWYLSPFTSHYLTDHLMRDVGDAGETELYVTAHCFEAFLRVMPLAVWKSIQDELPTSEKEALFEVFGEVRNALYEATRLADAAVAEQMRLVMNSLSLTAFNMTLTWEMIEMIYDYVPKLEGTFFDMYVTVATAAAAKFKSSLRQTDNDLHHLPIITLRPLYSLLVLREVRLPTYLTYPPAFHSSFPAPLKMATLGNQIAFNLGLMLYYIYYRTTDYESKPFDSIPYPNKLLFERVLGFLKPTLDKIGLKSTQYVHLLVGSYGLDSIQRSRFFGSDDSLYTSGGAYSLTQTVGTEPDFGLRPIHSMKELSTWELHRLFYMVACFMHCRNLDSFVVQKAICNVALPITARFSRVFKCVRGDDMFSNVTWEWTDTGAEEAVQSEKPHL</sequence>
<gene>
    <name evidence="1" type="ORF">HPB49_002338</name>
</gene>
<dbReference type="Proteomes" id="UP000821865">
    <property type="component" value="Chromosome 2"/>
</dbReference>
<reference evidence="1" key="1">
    <citation type="submission" date="2020-05" db="EMBL/GenBank/DDBJ databases">
        <title>Large-scale comparative analyses of tick genomes elucidate their genetic diversity and vector capacities.</title>
        <authorList>
            <person name="Jia N."/>
            <person name="Wang J."/>
            <person name="Shi W."/>
            <person name="Du L."/>
            <person name="Sun Y."/>
            <person name="Zhan W."/>
            <person name="Jiang J."/>
            <person name="Wang Q."/>
            <person name="Zhang B."/>
            <person name="Ji P."/>
            <person name="Sakyi L.B."/>
            <person name="Cui X."/>
            <person name="Yuan T."/>
            <person name="Jiang B."/>
            <person name="Yang W."/>
            <person name="Lam T.T.-Y."/>
            <person name="Chang Q."/>
            <person name="Ding S."/>
            <person name="Wang X."/>
            <person name="Zhu J."/>
            <person name="Ruan X."/>
            <person name="Zhao L."/>
            <person name="Wei J."/>
            <person name="Que T."/>
            <person name="Du C."/>
            <person name="Cheng J."/>
            <person name="Dai P."/>
            <person name="Han X."/>
            <person name="Huang E."/>
            <person name="Gao Y."/>
            <person name="Liu J."/>
            <person name="Shao H."/>
            <person name="Ye R."/>
            <person name="Li L."/>
            <person name="Wei W."/>
            <person name="Wang X."/>
            <person name="Wang C."/>
            <person name="Yang T."/>
            <person name="Huo Q."/>
            <person name="Li W."/>
            <person name="Guo W."/>
            <person name="Chen H."/>
            <person name="Zhou L."/>
            <person name="Ni X."/>
            <person name="Tian J."/>
            <person name="Zhou Y."/>
            <person name="Sheng Y."/>
            <person name="Liu T."/>
            <person name="Pan Y."/>
            <person name="Xia L."/>
            <person name="Li J."/>
            <person name="Zhao F."/>
            <person name="Cao W."/>
        </authorList>
    </citation>
    <scope>NUCLEOTIDE SEQUENCE</scope>
    <source>
        <strain evidence="1">Dsil-2018</strain>
    </source>
</reference>
<name>A0ACB8D9W7_DERSI</name>
<organism evidence="1 2">
    <name type="scientific">Dermacentor silvarum</name>
    <name type="common">Tick</name>
    <dbReference type="NCBI Taxonomy" id="543639"/>
    <lineage>
        <taxon>Eukaryota</taxon>
        <taxon>Metazoa</taxon>
        <taxon>Ecdysozoa</taxon>
        <taxon>Arthropoda</taxon>
        <taxon>Chelicerata</taxon>
        <taxon>Arachnida</taxon>
        <taxon>Acari</taxon>
        <taxon>Parasitiformes</taxon>
        <taxon>Ixodida</taxon>
        <taxon>Ixodoidea</taxon>
        <taxon>Ixodidae</taxon>
        <taxon>Rhipicephalinae</taxon>
        <taxon>Dermacentor</taxon>
    </lineage>
</organism>
<evidence type="ECO:0000313" key="2">
    <source>
        <dbReference type="Proteomes" id="UP000821865"/>
    </source>
</evidence>
<proteinExistence type="predicted"/>
<keyword evidence="2" id="KW-1185">Reference proteome</keyword>
<evidence type="ECO:0000313" key="1">
    <source>
        <dbReference type="EMBL" id="KAH7964896.1"/>
    </source>
</evidence>
<comment type="caution">
    <text evidence="1">The sequence shown here is derived from an EMBL/GenBank/DDBJ whole genome shotgun (WGS) entry which is preliminary data.</text>
</comment>
<protein>
    <submittedName>
        <fullName evidence="1">Uncharacterized protein</fullName>
    </submittedName>
</protein>